<dbReference type="Proteomes" id="UP000255425">
    <property type="component" value="Unassembled WGS sequence"/>
</dbReference>
<feature type="transmembrane region" description="Helical" evidence="1">
    <location>
        <begin position="30"/>
        <end position="58"/>
    </location>
</feature>
<dbReference type="EMBL" id="UHDZ01000001">
    <property type="protein sequence ID" value="SUM68169.1"/>
    <property type="molecule type" value="Genomic_DNA"/>
</dbReference>
<sequence>MVAGLLIISLLVNGVIPEEVAVYQVSKANIIFKFIVGIAIILTVHIGVTYAVIRLTILPTLKFNKVLSDYVLIDTFSVALLFISTFLFILNTYKFASVVLIVAYSLFTLLPAYLVVKYSTMFQTRISSMYGIIILLFAFSFIVLIFGESIVESLVMQNFSRLLRRVI</sequence>
<keyword evidence="1" id="KW-1133">Transmembrane helix</keyword>
<keyword evidence="1" id="KW-0812">Transmembrane</keyword>
<organism evidence="2 3">
    <name type="scientific">Staphylococcus saccharolyticus</name>
    <dbReference type="NCBI Taxonomy" id="33028"/>
    <lineage>
        <taxon>Bacteria</taxon>
        <taxon>Bacillati</taxon>
        <taxon>Bacillota</taxon>
        <taxon>Bacilli</taxon>
        <taxon>Bacillales</taxon>
        <taxon>Staphylococcaceae</taxon>
        <taxon>Staphylococcus</taxon>
    </lineage>
</organism>
<gene>
    <name evidence="2" type="ORF">NCTC11807_00446</name>
</gene>
<accession>A0A380GXV2</accession>
<dbReference type="AlphaFoldDB" id="A0A380GXV2"/>
<name>A0A380GXV2_9STAP</name>
<evidence type="ECO:0000256" key="1">
    <source>
        <dbReference type="SAM" id="Phobius"/>
    </source>
</evidence>
<proteinExistence type="predicted"/>
<keyword evidence="3" id="KW-1185">Reference proteome</keyword>
<protein>
    <submittedName>
        <fullName evidence="2">Uncharacterized protein</fullName>
    </submittedName>
</protein>
<feature type="transmembrane region" description="Helical" evidence="1">
    <location>
        <begin position="128"/>
        <end position="147"/>
    </location>
</feature>
<feature type="transmembrane region" description="Helical" evidence="1">
    <location>
        <begin position="70"/>
        <end position="89"/>
    </location>
</feature>
<feature type="transmembrane region" description="Helical" evidence="1">
    <location>
        <begin position="95"/>
        <end position="116"/>
    </location>
</feature>
<keyword evidence="1" id="KW-0472">Membrane</keyword>
<dbReference type="GeneID" id="63935072"/>
<reference evidence="2 3" key="1">
    <citation type="submission" date="2018-06" db="EMBL/GenBank/DDBJ databases">
        <authorList>
            <consortium name="Pathogen Informatics"/>
            <person name="Doyle S."/>
        </authorList>
    </citation>
    <scope>NUCLEOTIDE SEQUENCE [LARGE SCALE GENOMIC DNA]</scope>
    <source>
        <strain evidence="2 3">NCTC11807</strain>
    </source>
</reference>
<dbReference type="RefSeq" id="WP_115312631.1">
    <property type="nucleotide sequence ID" value="NZ_CP066042.1"/>
</dbReference>
<evidence type="ECO:0000313" key="2">
    <source>
        <dbReference type="EMBL" id="SUM68169.1"/>
    </source>
</evidence>
<evidence type="ECO:0000313" key="3">
    <source>
        <dbReference type="Proteomes" id="UP000255425"/>
    </source>
</evidence>